<reference evidence="4 5" key="1">
    <citation type="submission" date="2017-11" db="EMBL/GenBank/DDBJ databases">
        <title>Complete genome of a free-living desiccation-tolerant cyanobacterium and its photosynthetic adaptation to extreme terrestrial habitat.</title>
        <authorList>
            <person name="Shang J."/>
        </authorList>
    </citation>
    <scope>NUCLEOTIDE SEQUENCE [LARGE SCALE GENOMIC DNA]</scope>
    <source>
        <strain evidence="4 5">CCNUN1</strain>
    </source>
</reference>
<dbReference type="GO" id="GO:0016747">
    <property type="term" value="F:acyltransferase activity, transferring groups other than amino-acyl groups"/>
    <property type="evidence" value="ECO:0007669"/>
    <property type="project" value="InterPro"/>
</dbReference>
<evidence type="ECO:0000313" key="5">
    <source>
        <dbReference type="Proteomes" id="UP000232003"/>
    </source>
</evidence>
<name>A0A2K8SV26_9NOSO</name>
<dbReference type="GO" id="GO:0005840">
    <property type="term" value="C:ribosome"/>
    <property type="evidence" value="ECO:0007669"/>
    <property type="project" value="UniProtKB-KW"/>
</dbReference>
<feature type="domain" description="N-acetyltransferase" evidence="3">
    <location>
        <begin position="2"/>
        <end position="150"/>
    </location>
</feature>
<evidence type="ECO:0000259" key="3">
    <source>
        <dbReference type="PROSITE" id="PS51186"/>
    </source>
</evidence>
<dbReference type="EMBL" id="CP024785">
    <property type="protein sequence ID" value="AUB39193.1"/>
    <property type="molecule type" value="Genomic_DNA"/>
</dbReference>
<protein>
    <submittedName>
        <fullName evidence="4">Ribosomal protein S18 acetylase RimI and related acetyltransferases</fullName>
    </submittedName>
</protein>
<dbReference type="InterPro" id="IPR016181">
    <property type="entry name" value="Acyl_CoA_acyltransferase"/>
</dbReference>
<sequence>MVTIRPYQLDDLEDTVCLWYRTWHETFSHIKHPQPYSLWKARFRDDLAVHGDVWLAEVENKIVGFVVVIKEEQWLSQLFVDTTYQNQGIGSVLLAQAKAICPQKLKLHTLQANMRACKFYERHGFKFSKLSTNKINGQPNVEYYWVSECDV</sequence>
<organism evidence="4 5">
    <name type="scientific">Nostoc flagelliforme CCNUN1</name>
    <dbReference type="NCBI Taxonomy" id="2038116"/>
    <lineage>
        <taxon>Bacteria</taxon>
        <taxon>Bacillati</taxon>
        <taxon>Cyanobacteriota</taxon>
        <taxon>Cyanophyceae</taxon>
        <taxon>Nostocales</taxon>
        <taxon>Nostocaceae</taxon>
        <taxon>Nostoc</taxon>
    </lineage>
</organism>
<dbReference type="PANTHER" id="PTHR43800:SF1">
    <property type="entry name" value="PEPTIDYL-LYSINE N-ACETYLTRANSFERASE YJAB"/>
    <property type="match status" value="1"/>
</dbReference>
<evidence type="ECO:0000313" key="4">
    <source>
        <dbReference type="EMBL" id="AUB39193.1"/>
    </source>
</evidence>
<dbReference type="PROSITE" id="PS51186">
    <property type="entry name" value="GNAT"/>
    <property type="match status" value="1"/>
</dbReference>
<dbReference type="AlphaFoldDB" id="A0A2K8SV26"/>
<keyword evidence="5" id="KW-1185">Reference proteome</keyword>
<dbReference type="SUPFAM" id="SSF55729">
    <property type="entry name" value="Acyl-CoA N-acyltransferases (Nat)"/>
    <property type="match status" value="1"/>
</dbReference>
<dbReference type="RefSeq" id="WP_157816580.1">
    <property type="nucleotide sequence ID" value="NZ_CAWNNC010000001.1"/>
</dbReference>
<keyword evidence="4" id="KW-0689">Ribosomal protein</keyword>
<dbReference type="Pfam" id="PF00583">
    <property type="entry name" value="Acetyltransf_1"/>
    <property type="match status" value="1"/>
</dbReference>
<dbReference type="OrthoDB" id="515782at2"/>
<keyword evidence="1 4" id="KW-0808">Transferase</keyword>
<proteinExistence type="predicted"/>
<dbReference type="Proteomes" id="UP000232003">
    <property type="component" value="Chromosome"/>
</dbReference>
<evidence type="ECO:0000256" key="1">
    <source>
        <dbReference type="ARBA" id="ARBA00022679"/>
    </source>
</evidence>
<dbReference type="Gene3D" id="3.40.630.30">
    <property type="match status" value="1"/>
</dbReference>
<dbReference type="KEGG" id="nfl:COO91_05185"/>
<keyword evidence="2" id="KW-0012">Acyltransferase</keyword>
<gene>
    <name evidence="4" type="ORF">COO91_05185</name>
</gene>
<accession>A0A2K8SV26</accession>
<dbReference type="CDD" id="cd04301">
    <property type="entry name" value="NAT_SF"/>
    <property type="match status" value="1"/>
</dbReference>
<dbReference type="InterPro" id="IPR000182">
    <property type="entry name" value="GNAT_dom"/>
</dbReference>
<evidence type="ECO:0000256" key="2">
    <source>
        <dbReference type="ARBA" id="ARBA00023315"/>
    </source>
</evidence>
<dbReference type="PANTHER" id="PTHR43800">
    <property type="entry name" value="PEPTIDYL-LYSINE N-ACETYLTRANSFERASE YJAB"/>
    <property type="match status" value="1"/>
</dbReference>
<keyword evidence="4" id="KW-0687">Ribonucleoprotein</keyword>